<dbReference type="Proteomes" id="UP000199645">
    <property type="component" value="Unassembled WGS sequence"/>
</dbReference>
<protein>
    <submittedName>
        <fullName evidence="2">Uncharacterized protein</fullName>
    </submittedName>
</protein>
<gene>
    <name evidence="2" type="ORF">SAMN05421541_103643</name>
</gene>
<feature type="chain" id="PRO_5039565980" evidence="1">
    <location>
        <begin position="24"/>
        <end position="130"/>
    </location>
</feature>
<dbReference type="OrthoDB" id="5193742at2"/>
<organism evidence="2 3">
    <name type="scientific">Actinoplanes philippinensis</name>
    <dbReference type="NCBI Taxonomy" id="35752"/>
    <lineage>
        <taxon>Bacteria</taxon>
        <taxon>Bacillati</taxon>
        <taxon>Actinomycetota</taxon>
        <taxon>Actinomycetes</taxon>
        <taxon>Micromonosporales</taxon>
        <taxon>Micromonosporaceae</taxon>
        <taxon>Actinoplanes</taxon>
    </lineage>
</organism>
<evidence type="ECO:0000313" key="2">
    <source>
        <dbReference type="EMBL" id="SFE80000.1"/>
    </source>
</evidence>
<keyword evidence="3" id="KW-1185">Reference proteome</keyword>
<feature type="signal peptide" evidence="1">
    <location>
        <begin position="1"/>
        <end position="23"/>
    </location>
</feature>
<proteinExistence type="predicted"/>
<evidence type="ECO:0000256" key="1">
    <source>
        <dbReference type="SAM" id="SignalP"/>
    </source>
</evidence>
<dbReference type="AlphaFoldDB" id="A0A1I2DJ98"/>
<sequence>MQRSVRWMMMVIPVLLTAGCASVEQRSGAAEETARRFLQAAAGGDGQAACDALAPETERQIDAPCARTIVDEALTAPSDQADSQVYGQRALVRFTGDTVFLAVFPDGWRVVAAGCVPRGERPYDCAVQGG</sequence>
<reference evidence="2 3" key="1">
    <citation type="submission" date="2016-10" db="EMBL/GenBank/DDBJ databases">
        <authorList>
            <person name="de Groot N.N."/>
        </authorList>
    </citation>
    <scope>NUCLEOTIDE SEQUENCE [LARGE SCALE GENOMIC DNA]</scope>
    <source>
        <strain evidence="2 3">DSM 43019</strain>
    </source>
</reference>
<dbReference type="PROSITE" id="PS51257">
    <property type="entry name" value="PROKAR_LIPOPROTEIN"/>
    <property type="match status" value="1"/>
</dbReference>
<dbReference type="STRING" id="35752.SAMN05421541_103643"/>
<dbReference type="EMBL" id="FONV01000003">
    <property type="protein sequence ID" value="SFE80000.1"/>
    <property type="molecule type" value="Genomic_DNA"/>
</dbReference>
<evidence type="ECO:0000313" key="3">
    <source>
        <dbReference type="Proteomes" id="UP000199645"/>
    </source>
</evidence>
<accession>A0A1I2DJ98</accession>
<name>A0A1I2DJ98_9ACTN</name>
<keyword evidence="1" id="KW-0732">Signal</keyword>